<comment type="caution">
    <text evidence="1">The sequence shown here is derived from an EMBL/GenBank/DDBJ whole genome shotgun (WGS) entry which is preliminary data.</text>
</comment>
<sequence>MAIWPTRPYKLKEGEEFEPFDEVVAIETPVVYDQCRVNKCLYHPDFPAPPEGSDGEPDPQLIAYFGDYGTPITGGTFELLGIRDKQLKILSMSTEDASCPHKDYPKNVTVEYKITFWADVKTSETDYPIRSVKFELIRTDSALLNCPDHNSEISAISCSQEGNSCLDELKIKLVMLLEKRAVRFKKVERTDAQGSTFEDYAVEMAICYALLFKSELTVQLLVPSYNFYEEANICTQPCTTCPCEDYTPLGNDFYPDIDFDAFTPQPPV</sequence>
<name>A0A151B6H0_9CLOT</name>
<gene>
    <name evidence="1" type="ORF">CLTEP_06600</name>
</gene>
<dbReference type="PATRIC" id="fig|1121338.3.peg.667"/>
<accession>A0A151B6H0</accession>
<organism evidence="1 2">
    <name type="scientific">Clostridium tepidiprofundi DSM 19306</name>
    <dbReference type="NCBI Taxonomy" id="1121338"/>
    <lineage>
        <taxon>Bacteria</taxon>
        <taxon>Bacillati</taxon>
        <taxon>Bacillota</taxon>
        <taxon>Clostridia</taxon>
        <taxon>Eubacteriales</taxon>
        <taxon>Clostridiaceae</taxon>
        <taxon>Clostridium</taxon>
    </lineage>
</organism>
<protein>
    <submittedName>
        <fullName evidence="1">Uncharacterized protein</fullName>
    </submittedName>
</protein>
<keyword evidence="2" id="KW-1185">Reference proteome</keyword>
<dbReference type="STRING" id="1121338.CLTEP_06600"/>
<dbReference type="Proteomes" id="UP000075531">
    <property type="component" value="Unassembled WGS sequence"/>
</dbReference>
<evidence type="ECO:0000313" key="2">
    <source>
        <dbReference type="Proteomes" id="UP000075531"/>
    </source>
</evidence>
<dbReference type="EMBL" id="LTBA01000003">
    <property type="protein sequence ID" value="KYH35484.1"/>
    <property type="molecule type" value="Genomic_DNA"/>
</dbReference>
<evidence type="ECO:0000313" key="1">
    <source>
        <dbReference type="EMBL" id="KYH35484.1"/>
    </source>
</evidence>
<proteinExistence type="predicted"/>
<dbReference type="AlphaFoldDB" id="A0A151B6H0"/>
<dbReference type="RefSeq" id="WP_066822531.1">
    <property type="nucleotide sequence ID" value="NZ_LTBA01000003.1"/>
</dbReference>
<reference evidence="1 2" key="1">
    <citation type="submission" date="2016-02" db="EMBL/GenBank/DDBJ databases">
        <title>Genome sequence of Clostridium tepidiprofundi DSM 19306.</title>
        <authorList>
            <person name="Poehlein A."/>
            <person name="Daniel R."/>
        </authorList>
    </citation>
    <scope>NUCLEOTIDE SEQUENCE [LARGE SCALE GENOMIC DNA]</scope>
    <source>
        <strain evidence="1 2">DSM 19306</strain>
    </source>
</reference>
<dbReference type="OrthoDB" id="1708226at2"/>